<evidence type="ECO:0000313" key="2">
    <source>
        <dbReference type="EMBL" id="KIM83342.1"/>
    </source>
</evidence>
<dbReference type="EMBL" id="KN832991">
    <property type="protein sequence ID" value="KIM83342.1"/>
    <property type="molecule type" value="Genomic_DNA"/>
</dbReference>
<gene>
    <name evidence="2" type="ORF">PILCRDRAFT_88175</name>
</gene>
<dbReference type="InParanoid" id="A0A0C3C175"/>
<accession>A0A0C3C175</accession>
<organism evidence="2 3">
    <name type="scientific">Piloderma croceum (strain F 1598)</name>
    <dbReference type="NCBI Taxonomy" id="765440"/>
    <lineage>
        <taxon>Eukaryota</taxon>
        <taxon>Fungi</taxon>
        <taxon>Dikarya</taxon>
        <taxon>Basidiomycota</taxon>
        <taxon>Agaricomycotina</taxon>
        <taxon>Agaricomycetes</taxon>
        <taxon>Agaricomycetidae</taxon>
        <taxon>Atheliales</taxon>
        <taxon>Atheliaceae</taxon>
        <taxon>Piloderma</taxon>
    </lineage>
</organism>
<evidence type="ECO:0000256" key="1">
    <source>
        <dbReference type="SAM" id="MobiDB-lite"/>
    </source>
</evidence>
<evidence type="ECO:0000313" key="3">
    <source>
        <dbReference type="Proteomes" id="UP000054166"/>
    </source>
</evidence>
<protein>
    <submittedName>
        <fullName evidence="2">Uncharacterized protein</fullName>
    </submittedName>
</protein>
<name>A0A0C3C175_PILCF</name>
<feature type="region of interest" description="Disordered" evidence="1">
    <location>
        <begin position="53"/>
        <end position="86"/>
    </location>
</feature>
<feature type="compositionally biased region" description="Basic and acidic residues" evidence="1">
    <location>
        <begin position="53"/>
        <end position="79"/>
    </location>
</feature>
<sequence length="108" mass="12277">MTVTHYMWMYNYEQMKGWSRIGQCSEDSSKIYSINGKIWGIHYVDSKPIGVGDERSREEVEGHDWQDEEKKHGGAEKQKISVLNSPTGRSNIGLMINLVDASHSSEDA</sequence>
<dbReference type="Proteomes" id="UP000054166">
    <property type="component" value="Unassembled WGS sequence"/>
</dbReference>
<reference evidence="2 3" key="1">
    <citation type="submission" date="2014-04" db="EMBL/GenBank/DDBJ databases">
        <authorList>
            <consortium name="DOE Joint Genome Institute"/>
            <person name="Kuo A."/>
            <person name="Tarkka M."/>
            <person name="Buscot F."/>
            <person name="Kohler A."/>
            <person name="Nagy L.G."/>
            <person name="Floudas D."/>
            <person name="Copeland A."/>
            <person name="Barry K.W."/>
            <person name="Cichocki N."/>
            <person name="Veneault-Fourrey C."/>
            <person name="LaButti K."/>
            <person name="Lindquist E.A."/>
            <person name="Lipzen A."/>
            <person name="Lundell T."/>
            <person name="Morin E."/>
            <person name="Murat C."/>
            <person name="Sun H."/>
            <person name="Tunlid A."/>
            <person name="Henrissat B."/>
            <person name="Grigoriev I.V."/>
            <person name="Hibbett D.S."/>
            <person name="Martin F."/>
            <person name="Nordberg H.P."/>
            <person name="Cantor M.N."/>
            <person name="Hua S.X."/>
        </authorList>
    </citation>
    <scope>NUCLEOTIDE SEQUENCE [LARGE SCALE GENOMIC DNA]</scope>
    <source>
        <strain evidence="2 3">F 1598</strain>
    </source>
</reference>
<reference evidence="3" key="2">
    <citation type="submission" date="2015-01" db="EMBL/GenBank/DDBJ databases">
        <title>Evolutionary Origins and Diversification of the Mycorrhizal Mutualists.</title>
        <authorList>
            <consortium name="DOE Joint Genome Institute"/>
            <consortium name="Mycorrhizal Genomics Consortium"/>
            <person name="Kohler A."/>
            <person name="Kuo A."/>
            <person name="Nagy L.G."/>
            <person name="Floudas D."/>
            <person name="Copeland A."/>
            <person name="Barry K.W."/>
            <person name="Cichocki N."/>
            <person name="Veneault-Fourrey C."/>
            <person name="LaButti K."/>
            <person name="Lindquist E.A."/>
            <person name="Lipzen A."/>
            <person name="Lundell T."/>
            <person name="Morin E."/>
            <person name="Murat C."/>
            <person name="Riley R."/>
            <person name="Ohm R."/>
            <person name="Sun H."/>
            <person name="Tunlid A."/>
            <person name="Henrissat B."/>
            <person name="Grigoriev I.V."/>
            <person name="Hibbett D.S."/>
            <person name="Martin F."/>
        </authorList>
    </citation>
    <scope>NUCLEOTIDE SEQUENCE [LARGE SCALE GENOMIC DNA]</scope>
    <source>
        <strain evidence="3">F 1598</strain>
    </source>
</reference>
<dbReference type="HOGENOM" id="CLU_2197928_0_0_1"/>
<keyword evidence="3" id="KW-1185">Reference proteome</keyword>
<dbReference type="AlphaFoldDB" id="A0A0C3C175"/>
<proteinExistence type="predicted"/>